<accession>A0A0G0K419</accession>
<evidence type="ECO:0000313" key="3">
    <source>
        <dbReference type="Proteomes" id="UP000033876"/>
    </source>
</evidence>
<evidence type="ECO:0000259" key="1">
    <source>
        <dbReference type="Pfam" id="PF22751"/>
    </source>
</evidence>
<dbReference type="AlphaFoldDB" id="A0A0G0K419"/>
<proteinExistence type="predicted"/>
<reference evidence="2 3" key="1">
    <citation type="journal article" date="2015" name="Nature">
        <title>rRNA introns, odd ribosomes, and small enigmatic genomes across a large radiation of phyla.</title>
        <authorList>
            <person name="Brown C.T."/>
            <person name="Hug L.A."/>
            <person name="Thomas B.C."/>
            <person name="Sharon I."/>
            <person name="Castelle C.J."/>
            <person name="Singh A."/>
            <person name="Wilkins M.J."/>
            <person name="Williams K.H."/>
            <person name="Banfield J.F."/>
        </authorList>
    </citation>
    <scope>NUCLEOTIDE SEQUENCE [LARGE SCALE GENOMIC DNA]</scope>
</reference>
<gene>
    <name evidence="2" type="ORF">US50_C0016G0011</name>
</gene>
<feature type="domain" description="DUF488" evidence="1">
    <location>
        <begin position="3"/>
        <end position="118"/>
    </location>
</feature>
<dbReference type="EMBL" id="LBTF01000016">
    <property type="protein sequence ID" value="KKQ35381.1"/>
    <property type="molecule type" value="Genomic_DNA"/>
</dbReference>
<dbReference type="Pfam" id="PF22751">
    <property type="entry name" value="DUF488-N3a"/>
    <property type="match status" value="1"/>
</dbReference>
<name>A0A0G0K419_9BACT</name>
<dbReference type="Proteomes" id="UP000033876">
    <property type="component" value="Unassembled WGS sequence"/>
</dbReference>
<organism evidence="2 3">
    <name type="scientific">Candidatus Nomurabacteria bacterium GW2011_GWB1_37_5</name>
    <dbReference type="NCBI Taxonomy" id="1618742"/>
    <lineage>
        <taxon>Bacteria</taxon>
        <taxon>Candidatus Nomuraibacteriota</taxon>
    </lineage>
</organism>
<comment type="caution">
    <text evidence="2">The sequence shown here is derived from an EMBL/GenBank/DDBJ whole genome shotgun (WGS) entry which is preliminary data.</text>
</comment>
<dbReference type="InterPro" id="IPR054495">
    <property type="entry name" value="DUF488-N3a"/>
</dbReference>
<protein>
    <recommendedName>
        <fullName evidence="1">DUF488 domain-containing protein</fullName>
    </recommendedName>
</protein>
<sequence>MLHTKCILSPKHASDGIRISVMSRHTLSDGITPDLRIRNNAYEIHLRLLAPSPKLIGNYHKRNLAWADFEKRYLEEIRTAPKNSIIKLIAQMALKEDLTIMCIEDKADFCHRRLLAEECQRYEPALEISHQ</sequence>
<evidence type="ECO:0000313" key="2">
    <source>
        <dbReference type="EMBL" id="KKQ35381.1"/>
    </source>
</evidence>